<organism evidence="2 3">
    <name type="scientific">Hoylesella timonensis S9-PR14</name>
    <dbReference type="NCBI Taxonomy" id="1401062"/>
    <lineage>
        <taxon>Bacteria</taxon>
        <taxon>Pseudomonadati</taxon>
        <taxon>Bacteroidota</taxon>
        <taxon>Bacteroidia</taxon>
        <taxon>Bacteroidales</taxon>
        <taxon>Prevotellaceae</taxon>
        <taxon>Hoylesella</taxon>
    </lineage>
</organism>
<feature type="signal peptide" evidence="1">
    <location>
        <begin position="1"/>
        <end position="19"/>
    </location>
</feature>
<dbReference type="OrthoDB" id="1491239at2"/>
<dbReference type="AlphaFoldDB" id="A0A098YSZ5"/>
<sequence length="433" mass="48406">MKKIFGAFLWASISISAFAQSGTNSPYSQYGFGVLSDQTSGFNRGMNGLGYGFRENDQVNFINPASYSALDSLTFIFDAGLSGQLTHFEEGNRKLNAKNADLEYVVAGLRLAKHLGLSFGLVPFTNIGYNYSNTATIHIDENYTKTTTTNSYLGKGGLHQVYLGAGWEPFKGFSLGVNVSYLWGKYDRSIVNSYSDMSINTVSKYYSASVHNYKLDIGLQYTARLSRQDQVTLGAIYSLGHRLNADPSLSIISQNPQTGIRDTTLFTVNNGLELPSAIGGGLGWNHRNQLKIGADYLLQQWSKTSYPNYTMANGNPQYVLTQGMFKDRHKFTFGGEFCQDANSRHFFQRMHYRIGASYATPYLKINGQDGPSEISVSAGFGIPIVNSWNNRSMLNISAQWVRQDAKDFIKENTFRINIGLTFNERWFAKWKVQ</sequence>
<name>A0A098YSZ5_9BACT</name>
<keyword evidence="1" id="KW-0732">Signal</keyword>
<dbReference type="Proteomes" id="UP000029723">
    <property type="component" value="Unassembled WGS sequence"/>
</dbReference>
<accession>A0A098YSZ5</accession>
<protein>
    <submittedName>
        <fullName evidence="2">Membrane protein</fullName>
    </submittedName>
</protein>
<reference evidence="2 3" key="1">
    <citation type="submission" date="2014-07" db="EMBL/GenBank/DDBJ databases">
        <authorList>
            <person name="McCorrison J."/>
            <person name="Sanka R."/>
            <person name="Torralba M."/>
            <person name="Gillis M."/>
            <person name="Haft D.H."/>
            <person name="Methe B."/>
            <person name="Sutton G."/>
            <person name="Nelson K.E."/>
        </authorList>
    </citation>
    <scope>NUCLEOTIDE SEQUENCE [LARGE SCALE GENOMIC DNA]</scope>
    <source>
        <strain evidence="2 3">S9-PR14</strain>
    </source>
</reference>
<evidence type="ECO:0000256" key="1">
    <source>
        <dbReference type="SAM" id="SignalP"/>
    </source>
</evidence>
<gene>
    <name evidence="2" type="ORF">HMPREF9304_02420</name>
</gene>
<evidence type="ECO:0000313" key="3">
    <source>
        <dbReference type="Proteomes" id="UP000029723"/>
    </source>
</evidence>
<comment type="caution">
    <text evidence="2">The sequence shown here is derived from an EMBL/GenBank/DDBJ whole genome shotgun (WGS) entry which is preliminary data.</text>
</comment>
<dbReference type="SUPFAM" id="SSF56935">
    <property type="entry name" value="Porins"/>
    <property type="match status" value="1"/>
</dbReference>
<feature type="chain" id="PRO_5001951454" evidence="1">
    <location>
        <begin position="20"/>
        <end position="433"/>
    </location>
</feature>
<dbReference type="EMBL" id="JRPQ01000054">
    <property type="protein sequence ID" value="KGI22815.1"/>
    <property type="molecule type" value="Genomic_DNA"/>
</dbReference>
<dbReference type="RefSeq" id="WP_052045845.1">
    <property type="nucleotide sequence ID" value="NZ_JRPQ01000054.1"/>
</dbReference>
<evidence type="ECO:0000313" key="2">
    <source>
        <dbReference type="EMBL" id="KGI22815.1"/>
    </source>
</evidence>
<dbReference type="Gene3D" id="2.40.160.60">
    <property type="entry name" value="Outer membrane protein transport protein (OMPP1/FadL/TodX)"/>
    <property type="match status" value="1"/>
</dbReference>
<proteinExistence type="predicted"/>